<reference evidence="2 3" key="1">
    <citation type="journal article" date="2014" name="BMC Genomics">
        <title>Genome and secretome analysis of the hemibiotrophic fungal pathogen, Moniliophthora roreri, which causes frosty pod rot disease of cacao: mechanisms of the biotrophic and necrotrophic phases.</title>
        <authorList>
            <person name="Meinhardt L.W."/>
            <person name="Costa G.G.L."/>
            <person name="Thomazella D.P.T."/>
            <person name="Teixeira P.J.P.L."/>
            <person name="Carazzolle M.F."/>
            <person name="Schuster S.C."/>
            <person name="Carlson J.E."/>
            <person name="Guiltinan M.J."/>
            <person name="Mieczkowski P."/>
            <person name="Farmer A."/>
            <person name="Ramaraj T."/>
            <person name="Crozier J."/>
            <person name="Davis R.E."/>
            <person name="Shao J."/>
            <person name="Melnick R.L."/>
            <person name="Pereira G.A.G."/>
            <person name="Bailey B.A."/>
        </authorList>
    </citation>
    <scope>NUCLEOTIDE SEQUENCE [LARGE SCALE GENOMIC DNA]</scope>
    <source>
        <strain evidence="2 3">MCA 2997</strain>
    </source>
</reference>
<sequence length="234" mass="25284">MTCKAKSKSSATPITSFSKSKDVSLPQLSTVNPATLSVLYLHCKLLFSVCQSIWTHLEGKSSPFTDVSALVNFTFLAMETLLVLLDEYCGKFWFPQLFISDEDGSGDKDVVEVKSSKCPAHTIKPPARATPIVKVPVHSSKTKQKSRPVASLSTQVTIKTEPSSLKRKACDTSPPQPPAGKRAHTVTKATDKSADPKGKKRAIDPPPDEGEKDGAEDMDIDELDPSQPSATKSI</sequence>
<dbReference type="Proteomes" id="UP000017559">
    <property type="component" value="Unassembled WGS sequence"/>
</dbReference>
<dbReference type="AlphaFoldDB" id="V2WL47"/>
<accession>V2WL47</accession>
<feature type="compositionally biased region" description="Basic and acidic residues" evidence="1">
    <location>
        <begin position="189"/>
        <end position="203"/>
    </location>
</feature>
<feature type="compositionally biased region" description="Polar residues" evidence="1">
    <location>
        <begin position="151"/>
        <end position="163"/>
    </location>
</feature>
<proteinExistence type="predicted"/>
<comment type="caution">
    <text evidence="2">The sequence shown here is derived from an EMBL/GenBank/DDBJ whole genome shotgun (WGS) entry which is preliminary data.</text>
</comment>
<feature type="compositionally biased region" description="Acidic residues" evidence="1">
    <location>
        <begin position="206"/>
        <end position="224"/>
    </location>
</feature>
<evidence type="ECO:0000313" key="3">
    <source>
        <dbReference type="Proteomes" id="UP000017559"/>
    </source>
</evidence>
<dbReference type="EMBL" id="AWSO01002595">
    <property type="protein sequence ID" value="ESK81251.1"/>
    <property type="molecule type" value="Genomic_DNA"/>
</dbReference>
<dbReference type="KEGG" id="mrr:Moror_11263"/>
<gene>
    <name evidence="2" type="ORF">Moror_11263</name>
</gene>
<name>V2WL47_MONRO</name>
<keyword evidence="3" id="KW-1185">Reference proteome</keyword>
<dbReference type="HOGENOM" id="CLU_093928_0_0_1"/>
<organism evidence="2 3">
    <name type="scientific">Moniliophthora roreri (strain MCA 2997)</name>
    <name type="common">Cocoa frosty pod rot fungus</name>
    <name type="synonym">Crinipellis roreri</name>
    <dbReference type="NCBI Taxonomy" id="1381753"/>
    <lineage>
        <taxon>Eukaryota</taxon>
        <taxon>Fungi</taxon>
        <taxon>Dikarya</taxon>
        <taxon>Basidiomycota</taxon>
        <taxon>Agaricomycotina</taxon>
        <taxon>Agaricomycetes</taxon>
        <taxon>Agaricomycetidae</taxon>
        <taxon>Agaricales</taxon>
        <taxon>Marasmiineae</taxon>
        <taxon>Marasmiaceae</taxon>
        <taxon>Moniliophthora</taxon>
    </lineage>
</organism>
<evidence type="ECO:0000313" key="2">
    <source>
        <dbReference type="EMBL" id="ESK81251.1"/>
    </source>
</evidence>
<feature type="region of interest" description="Disordered" evidence="1">
    <location>
        <begin position="137"/>
        <end position="234"/>
    </location>
</feature>
<protein>
    <submittedName>
        <fullName evidence="2">Uncharacterized protein</fullName>
    </submittedName>
</protein>
<evidence type="ECO:0000256" key="1">
    <source>
        <dbReference type="SAM" id="MobiDB-lite"/>
    </source>
</evidence>